<feature type="domain" description="DUF6596" evidence="2">
    <location>
        <begin position="171"/>
        <end position="271"/>
    </location>
</feature>
<comment type="caution">
    <text evidence="3">The sequence shown here is derived from an EMBL/GenBank/DDBJ whole genome shotgun (WGS) entry which is preliminary data.</text>
</comment>
<dbReference type="Gene3D" id="1.10.1740.10">
    <property type="match status" value="1"/>
</dbReference>
<dbReference type="InterPro" id="IPR007627">
    <property type="entry name" value="RNA_pol_sigma70_r2"/>
</dbReference>
<gene>
    <name evidence="3" type="ORF">C8E89_105259</name>
</gene>
<dbReference type="SUPFAM" id="SSF88659">
    <property type="entry name" value="Sigma3 and sigma4 domains of RNA polymerase sigma factors"/>
    <property type="match status" value="1"/>
</dbReference>
<dbReference type="InterPro" id="IPR013325">
    <property type="entry name" value="RNA_pol_sigma_r2"/>
</dbReference>
<reference evidence="3 4" key="2">
    <citation type="submission" date="2018-06" db="EMBL/GenBank/DDBJ databases">
        <title>Sequencing of bacterial isolates from soil warming experiment in Harvard Forest, Massachusetts, USA.</title>
        <authorList>
            <person name="Deangelis K.PhD."/>
        </authorList>
    </citation>
    <scope>NUCLEOTIDE SEQUENCE [LARGE SCALE GENOMIC DNA]</scope>
    <source>
        <strain evidence="3 4">GAS496</strain>
    </source>
</reference>
<dbReference type="PANTHER" id="PTHR47756:SF2">
    <property type="entry name" value="BLL6612 PROTEIN"/>
    <property type="match status" value="1"/>
</dbReference>
<evidence type="ECO:0000313" key="4">
    <source>
        <dbReference type="Proteomes" id="UP000247781"/>
    </source>
</evidence>
<dbReference type="PANTHER" id="PTHR47756">
    <property type="entry name" value="BLL6612 PROTEIN-RELATED"/>
    <property type="match status" value="1"/>
</dbReference>
<dbReference type="Pfam" id="PF20239">
    <property type="entry name" value="DUF6596"/>
    <property type="match status" value="1"/>
</dbReference>
<dbReference type="RefSeq" id="WP_235658322.1">
    <property type="nucleotide sequence ID" value="NZ_QJJU01000005.1"/>
</dbReference>
<evidence type="ECO:0000259" key="1">
    <source>
        <dbReference type="Pfam" id="PF04542"/>
    </source>
</evidence>
<evidence type="ECO:0000259" key="2">
    <source>
        <dbReference type="Pfam" id="PF20239"/>
    </source>
</evidence>
<dbReference type="Proteomes" id="UP000247781">
    <property type="component" value="Unassembled WGS sequence"/>
</dbReference>
<name>A0A318HJ74_9MYCO</name>
<evidence type="ECO:0000313" key="3">
    <source>
        <dbReference type="EMBL" id="PXX09905.1"/>
    </source>
</evidence>
<keyword evidence="4" id="KW-1185">Reference proteome</keyword>
<dbReference type="Pfam" id="PF04542">
    <property type="entry name" value="Sigma70_r2"/>
    <property type="match status" value="1"/>
</dbReference>
<accession>A0A318HJ74</accession>
<dbReference type="GO" id="GO:0006352">
    <property type="term" value="P:DNA-templated transcription initiation"/>
    <property type="evidence" value="ECO:0007669"/>
    <property type="project" value="InterPro"/>
</dbReference>
<reference evidence="4" key="1">
    <citation type="submission" date="2018-05" db="EMBL/GenBank/DDBJ databases">
        <authorList>
            <person name="Deangelis K."/>
            <person name="Huntemann M."/>
            <person name="Clum A."/>
            <person name="Pillay M."/>
            <person name="Palaniappan K."/>
            <person name="Varghese N."/>
            <person name="Mikhailova N."/>
            <person name="Stamatis D."/>
            <person name="Reddy T."/>
            <person name="Daum C."/>
            <person name="Shapiro N."/>
            <person name="Ivanova N."/>
            <person name="Kyrpides N."/>
            <person name="Woyke T."/>
        </authorList>
    </citation>
    <scope>NUCLEOTIDE SEQUENCE [LARGE SCALE GENOMIC DNA]</scope>
    <source>
        <strain evidence="4">GAS496</strain>
    </source>
</reference>
<protein>
    <submittedName>
        <fullName evidence="3">RNA polymerase sigma-70 factor (ECF subfamily)</fullName>
    </submittedName>
</protein>
<dbReference type="SUPFAM" id="SSF88946">
    <property type="entry name" value="Sigma2 domain of RNA polymerase sigma factors"/>
    <property type="match status" value="1"/>
</dbReference>
<sequence length="400" mass="43062">MAQVTRDSYGRLLAVLAAPTRDIAAAEDALADALERALARWPDDGIPVNPEGWLVTVARNRLRDVWKSSGYRMSDPLDEINYVATSLEDDMPAIPDRRLELMLVCAHPAIAPNIRTPLMLQSVLGVEAAAIATAFAVEPSAMAQRLVRAKKRIRDAGIPFVLPERHNLAERLPAVLEAVYGAYAIDWQLAPQGAPVESLSAEALHLALVLAELLPDEPEVLGLAALVCLSEARRPARRTADGGFVPLGEQDTKLWDEVLIARGEALLRRAHDQGRPGRFQYEAAIQSAHCARATQGKVDLSALQRLHRALLRAAPSLGAAVASAAVDGEIDGPDAGLRALDAITDPAVERFQPALTTRAHLLAEAGRHAEAADAYRLAIELTDDAGVAEYLLRCLRSSTC</sequence>
<dbReference type="InterPro" id="IPR046531">
    <property type="entry name" value="DUF6596"/>
</dbReference>
<proteinExistence type="predicted"/>
<dbReference type="GO" id="GO:0003700">
    <property type="term" value="F:DNA-binding transcription factor activity"/>
    <property type="evidence" value="ECO:0007669"/>
    <property type="project" value="InterPro"/>
</dbReference>
<organism evidence="3 4">
    <name type="scientific">Mycolicibacterium moriokaense</name>
    <dbReference type="NCBI Taxonomy" id="39691"/>
    <lineage>
        <taxon>Bacteria</taxon>
        <taxon>Bacillati</taxon>
        <taxon>Actinomycetota</taxon>
        <taxon>Actinomycetes</taxon>
        <taxon>Mycobacteriales</taxon>
        <taxon>Mycobacteriaceae</taxon>
        <taxon>Mycolicibacterium</taxon>
    </lineage>
</organism>
<feature type="domain" description="RNA polymerase sigma-70 region 2" evidence="1">
    <location>
        <begin position="10"/>
        <end position="68"/>
    </location>
</feature>
<dbReference type="InterPro" id="IPR013324">
    <property type="entry name" value="RNA_pol_sigma_r3/r4-like"/>
</dbReference>
<dbReference type="AlphaFoldDB" id="A0A318HJ74"/>
<dbReference type="EMBL" id="QJJU01000005">
    <property type="protein sequence ID" value="PXX09905.1"/>
    <property type="molecule type" value="Genomic_DNA"/>
</dbReference>